<dbReference type="EMBL" id="ASQP01000469">
    <property type="protein sequence ID" value="OMI34402.1"/>
    <property type="molecule type" value="Genomic_DNA"/>
</dbReference>
<feature type="domain" description="DUF7739" evidence="1">
    <location>
        <begin position="10"/>
        <end position="101"/>
    </location>
</feature>
<organism evidence="2 3">
    <name type="scientific">Streptomyces sparsogenes DSM 40356</name>
    <dbReference type="NCBI Taxonomy" id="1331668"/>
    <lineage>
        <taxon>Bacteria</taxon>
        <taxon>Bacillati</taxon>
        <taxon>Actinomycetota</taxon>
        <taxon>Actinomycetes</taxon>
        <taxon>Kitasatosporales</taxon>
        <taxon>Streptomycetaceae</taxon>
        <taxon>Streptomyces</taxon>
    </lineage>
</organism>
<proteinExistence type="predicted"/>
<evidence type="ECO:0000313" key="3">
    <source>
        <dbReference type="Proteomes" id="UP000186168"/>
    </source>
</evidence>
<protein>
    <recommendedName>
        <fullName evidence="1">DUF7739 domain-containing protein</fullName>
    </recommendedName>
</protein>
<gene>
    <name evidence="2" type="ORF">SPAR_36501</name>
</gene>
<dbReference type="AlphaFoldDB" id="A0A1R1S860"/>
<dbReference type="Proteomes" id="UP000186168">
    <property type="component" value="Unassembled WGS sequence"/>
</dbReference>
<accession>A0A1R1S860</accession>
<sequence>MGWSTSHDTAYRSADSVSEVGRHVANVLSARDWRAVHKLFKLANRADGPFTISSRDAGRMAAALGKAAGHSLMPVAWRGEVSALADAAQCAATARQPWEWS</sequence>
<evidence type="ECO:0000259" key="1">
    <source>
        <dbReference type="Pfam" id="PF24881"/>
    </source>
</evidence>
<dbReference type="InterPro" id="IPR056641">
    <property type="entry name" value="DUF7739"/>
</dbReference>
<dbReference type="Pfam" id="PF24881">
    <property type="entry name" value="DUF7739"/>
    <property type="match status" value="1"/>
</dbReference>
<keyword evidence="3" id="KW-1185">Reference proteome</keyword>
<evidence type="ECO:0000313" key="2">
    <source>
        <dbReference type="EMBL" id="OMI34402.1"/>
    </source>
</evidence>
<comment type="caution">
    <text evidence="2">The sequence shown here is derived from an EMBL/GenBank/DDBJ whole genome shotgun (WGS) entry which is preliminary data.</text>
</comment>
<reference evidence="2 3" key="1">
    <citation type="submission" date="2013-05" db="EMBL/GenBank/DDBJ databases">
        <title>Genome sequence of Streptomyces sparsogenes DSM 40356.</title>
        <authorList>
            <person name="Coyne S."/>
            <person name="Seebeck F.P."/>
        </authorList>
    </citation>
    <scope>NUCLEOTIDE SEQUENCE [LARGE SCALE GENOMIC DNA]</scope>
    <source>
        <strain evidence="2 3">DSM 40356</strain>
    </source>
</reference>
<dbReference type="STRING" id="67365.GCA_001704635_01744"/>
<name>A0A1R1S860_9ACTN</name>